<keyword evidence="1 4" id="KW-0728">SH3 domain</keyword>
<evidence type="ECO:0000313" key="8">
    <source>
        <dbReference type="RefSeq" id="XP_014663512.1"/>
    </source>
</evidence>
<dbReference type="CDD" id="cd11804">
    <property type="entry name" value="SH3_GRB2_like_N"/>
    <property type="match status" value="1"/>
</dbReference>
<dbReference type="GeneID" id="106806164"/>
<dbReference type="SMART" id="SM00326">
    <property type="entry name" value="SH3"/>
    <property type="match status" value="2"/>
</dbReference>
<feature type="domain" description="SH2" evidence="5">
    <location>
        <begin position="60"/>
        <end position="152"/>
    </location>
</feature>
<reference evidence="8" key="1">
    <citation type="submission" date="2025-08" db="UniProtKB">
        <authorList>
            <consortium name="RefSeq"/>
        </authorList>
    </citation>
    <scope>IDENTIFICATION</scope>
</reference>
<evidence type="ECO:0000259" key="5">
    <source>
        <dbReference type="PROSITE" id="PS50001"/>
    </source>
</evidence>
<protein>
    <submittedName>
        <fullName evidence="8">Protein enhancer of sevenless 2B-like</fullName>
    </submittedName>
</protein>
<keyword evidence="2 3" id="KW-0727">SH2 domain</keyword>
<dbReference type="InterPro" id="IPR036028">
    <property type="entry name" value="SH3-like_dom_sf"/>
</dbReference>
<feature type="domain" description="SH3" evidence="6">
    <location>
        <begin position="168"/>
        <end position="227"/>
    </location>
</feature>
<dbReference type="InterPro" id="IPR043539">
    <property type="entry name" value="Grb2-like"/>
</dbReference>
<dbReference type="PROSITE" id="PS50001">
    <property type="entry name" value="SH2"/>
    <property type="match status" value="1"/>
</dbReference>
<dbReference type="PRINTS" id="PR01887">
    <property type="entry name" value="SPECTRNALPHA"/>
</dbReference>
<evidence type="ECO:0000259" key="6">
    <source>
        <dbReference type="PROSITE" id="PS50002"/>
    </source>
</evidence>
<dbReference type="Proteomes" id="UP000695022">
    <property type="component" value="Unplaced"/>
</dbReference>
<dbReference type="Pfam" id="PF00018">
    <property type="entry name" value="SH3_1"/>
    <property type="match status" value="2"/>
</dbReference>
<evidence type="ECO:0000256" key="2">
    <source>
        <dbReference type="ARBA" id="ARBA00022999"/>
    </source>
</evidence>
<dbReference type="CDD" id="cd11805">
    <property type="entry name" value="SH3_GRB2_like_C"/>
    <property type="match status" value="1"/>
</dbReference>
<organism evidence="7 8">
    <name type="scientific">Priapulus caudatus</name>
    <name type="common">Priapulid worm</name>
    <dbReference type="NCBI Taxonomy" id="37621"/>
    <lineage>
        <taxon>Eukaryota</taxon>
        <taxon>Metazoa</taxon>
        <taxon>Ecdysozoa</taxon>
        <taxon>Scalidophora</taxon>
        <taxon>Priapulida</taxon>
        <taxon>Priapulimorpha</taxon>
        <taxon>Priapulimorphida</taxon>
        <taxon>Priapulidae</taxon>
        <taxon>Priapulus</taxon>
    </lineage>
</organism>
<dbReference type="SUPFAM" id="SSF55550">
    <property type="entry name" value="SH2 domain"/>
    <property type="match status" value="1"/>
</dbReference>
<dbReference type="SMART" id="SM00252">
    <property type="entry name" value="SH2"/>
    <property type="match status" value="1"/>
</dbReference>
<dbReference type="CDD" id="cd09941">
    <property type="entry name" value="SH2_Grb2_like"/>
    <property type="match status" value="1"/>
</dbReference>
<feature type="domain" description="SH3" evidence="6">
    <location>
        <begin position="1"/>
        <end position="58"/>
    </location>
</feature>
<gene>
    <name evidence="8" type="primary">LOC106806164</name>
</gene>
<evidence type="ECO:0000256" key="4">
    <source>
        <dbReference type="PROSITE-ProRule" id="PRU00192"/>
    </source>
</evidence>
<accession>A0ABM1DU91</accession>
<dbReference type="SUPFAM" id="SSF50044">
    <property type="entry name" value="SH3-domain"/>
    <property type="match status" value="2"/>
</dbReference>
<dbReference type="InterPro" id="IPR001452">
    <property type="entry name" value="SH3_domain"/>
</dbReference>
<dbReference type="Gene3D" id="2.30.30.40">
    <property type="entry name" value="SH3 Domains"/>
    <property type="match status" value="2"/>
</dbReference>
<dbReference type="PRINTS" id="PR00452">
    <property type="entry name" value="SH3DOMAIN"/>
</dbReference>
<proteinExistence type="predicted"/>
<dbReference type="Pfam" id="PF00017">
    <property type="entry name" value="SH2"/>
    <property type="match status" value="1"/>
</dbReference>
<dbReference type="PROSITE" id="PS50002">
    <property type="entry name" value="SH3"/>
    <property type="match status" value="2"/>
</dbReference>
<name>A0ABM1DU91_PRICU</name>
<evidence type="ECO:0000256" key="3">
    <source>
        <dbReference type="PROSITE-ProRule" id="PRU00191"/>
    </source>
</evidence>
<dbReference type="PRINTS" id="PR00401">
    <property type="entry name" value="SH2DOMAIN"/>
</dbReference>
<dbReference type="Gene3D" id="3.30.505.10">
    <property type="entry name" value="SH2 domain"/>
    <property type="match status" value="1"/>
</dbReference>
<evidence type="ECO:0000313" key="7">
    <source>
        <dbReference type="Proteomes" id="UP000695022"/>
    </source>
</evidence>
<dbReference type="PANTHER" id="PTHR46037">
    <property type="entry name" value="PROTEIN ENHANCER OF SEVENLESS 2B"/>
    <property type="match status" value="1"/>
</dbReference>
<dbReference type="InterPro" id="IPR000980">
    <property type="entry name" value="SH2"/>
</dbReference>
<sequence>MEAIAKHDFHATAEDELSFTKGSILKVLSKDEDENWYRAEYNGRDGFIPKNYIEMKPHDWYKGKMSRQEAERLLMKQKHDGAFLIRASESSPGDFSLSAKFDPSVQHFKVLRDANGRYFLWVVKFNSLNELIDYHRNTSVSRTQEIFLRDMDAEAEAPRAVPSSGKKETACLVQALYDFEEQEAGELSFKRGEIITVTDKTDDNWWEGYIGRRKGMFPATYVTETHAG</sequence>
<dbReference type="RefSeq" id="XP_014663512.1">
    <property type="nucleotide sequence ID" value="XM_014808026.1"/>
</dbReference>
<evidence type="ECO:0000256" key="1">
    <source>
        <dbReference type="ARBA" id="ARBA00022443"/>
    </source>
</evidence>
<dbReference type="InterPro" id="IPR036860">
    <property type="entry name" value="SH2_dom_sf"/>
</dbReference>
<keyword evidence="7" id="KW-1185">Reference proteome</keyword>